<protein>
    <submittedName>
        <fullName evidence="12">Type I Iterative PKS</fullName>
    </submittedName>
</protein>
<dbReference type="SUPFAM" id="SSF50129">
    <property type="entry name" value="GroES-like"/>
    <property type="match status" value="1"/>
</dbReference>
<dbReference type="GO" id="GO:0044550">
    <property type="term" value="P:secondary metabolite biosynthetic process"/>
    <property type="evidence" value="ECO:0007669"/>
    <property type="project" value="TreeGrafter"/>
</dbReference>
<dbReference type="Gene3D" id="3.90.180.10">
    <property type="entry name" value="Medium-chain alcohol dehydrogenases, catalytic domain"/>
    <property type="match status" value="1"/>
</dbReference>
<keyword evidence="6" id="KW-0511">Multifunctional enzyme</keyword>
<evidence type="ECO:0000256" key="6">
    <source>
        <dbReference type="ARBA" id="ARBA00023268"/>
    </source>
</evidence>
<feature type="active site" description="Proton acceptor; for dehydratase activity" evidence="8">
    <location>
        <position position="968"/>
    </location>
</feature>
<dbReference type="SMART" id="SM00825">
    <property type="entry name" value="PKS_KS"/>
    <property type="match status" value="1"/>
</dbReference>
<dbReference type="PROSITE" id="PS52004">
    <property type="entry name" value="KS3_2"/>
    <property type="match status" value="1"/>
</dbReference>
<evidence type="ECO:0000259" key="10">
    <source>
        <dbReference type="PROSITE" id="PS52004"/>
    </source>
</evidence>
<dbReference type="Pfam" id="PF00107">
    <property type="entry name" value="ADH_zinc_N"/>
    <property type="match status" value="1"/>
</dbReference>
<dbReference type="InterPro" id="IPR020843">
    <property type="entry name" value="ER"/>
</dbReference>
<dbReference type="SMART" id="SM00829">
    <property type="entry name" value="PKS_ER"/>
    <property type="match status" value="1"/>
</dbReference>
<keyword evidence="1" id="KW-0596">Phosphopantetheine</keyword>
<dbReference type="SUPFAM" id="SSF51735">
    <property type="entry name" value="NAD(P)-binding Rossmann-fold domains"/>
    <property type="match status" value="3"/>
</dbReference>
<dbReference type="CDD" id="cd00833">
    <property type="entry name" value="PKS"/>
    <property type="match status" value="1"/>
</dbReference>
<keyword evidence="13" id="KW-1185">Reference proteome</keyword>
<feature type="region of interest" description="N-terminal hotdog fold" evidence="8">
    <location>
        <begin position="936"/>
        <end position="1064"/>
    </location>
</feature>
<dbReference type="InterPro" id="IPR057326">
    <property type="entry name" value="KR_dom"/>
</dbReference>
<dbReference type="InterPro" id="IPR014043">
    <property type="entry name" value="Acyl_transferase_dom"/>
</dbReference>
<evidence type="ECO:0000256" key="8">
    <source>
        <dbReference type="PROSITE-ProRule" id="PRU01363"/>
    </source>
</evidence>
<evidence type="ECO:0000256" key="1">
    <source>
        <dbReference type="ARBA" id="ARBA00022450"/>
    </source>
</evidence>
<organism evidence="12 13">
    <name type="scientific">Claviceps africana</name>
    <dbReference type="NCBI Taxonomy" id="83212"/>
    <lineage>
        <taxon>Eukaryota</taxon>
        <taxon>Fungi</taxon>
        <taxon>Dikarya</taxon>
        <taxon>Ascomycota</taxon>
        <taxon>Pezizomycotina</taxon>
        <taxon>Sordariomycetes</taxon>
        <taxon>Hypocreomycetidae</taxon>
        <taxon>Hypocreales</taxon>
        <taxon>Clavicipitaceae</taxon>
        <taxon>Claviceps</taxon>
    </lineage>
</organism>
<dbReference type="InterPro" id="IPR013149">
    <property type="entry name" value="ADH-like_C"/>
</dbReference>
<feature type="active site" description="Proton donor; for dehydratase activity" evidence="8">
    <location>
        <position position="1151"/>
    </location>
</feature>
<evidence type="ECO:0000313" key="12">
    <source>
        <dbReference type="EMBL" id="KAG5927025.1"/>
    </source>
</evidence>
<dbReference type="InterPro" id="IPR016039">
    <property type="entry name" value="Thiolase-like"/>
</dbReference>
<dbReference type="Gene3D" id="3.30.70.3290">
    <property type="match status" value="1"/>
</dbReference>
<dbReference type="Proteomes" id="UP000811619">
    <property type="component" value="Unassembled WGS sequence"/>
</dbReference>
<comment type="caution">
    <text evidence="12">The sequence shown here is derived from an EMBL/GenBank/DDBJ whole genome shotgun (WGS) entry which is preliminary data.</text>
</comment>
<gene>
    <name evidence="12" type="ORF">E4U42_002674</name>
</gene>
<reference evidence="12" key="1">
    <citation type="journal article" date="2020" name="bioRxiv">
        <title>Whole genome comparisons of ergot fungi reveals the divergence and evolution of species within the genus Claviceps are the result of varying mechanisms driving genome evolution and host range expansion.</title>
        <authorList>
            <person name="Wyka S.A."/>
            <person name="Mondo S.J."/>
            <person name="Liu M."/>
            <person name="Dettman J."/>
            <person name="Nalam V."/>
            <person name="Broders K.D."/>
        </authorList>
    </citation>
    <scope>NUCLEOTIDE SEQUENCE</scope>
    <source>
        <strain evidence="12">CCC 489</strain>
    </source>
</reference>
<dbReference type="Pfam" id="PF14765">
    <property type="entry name" value="PS-DH"/>
    <property type="match status" value="1"/>
</dbReference>
<dbReference type="InterPro" id="IPR011032">
    <property type="entry name" value="GroES-like_sf"/>
</dbReference>
<sequence length="2252" mass="244326">MEDIAVIGLGLRFPGNATCPEKLWEVLEQGESQWGEIPKERINIDGYFHPSGDRQGTVPFRGAHLLKEDVSAFDAPFFSVTTEDAHAIDPQQRMLLEVSYEALENAGLRKEDLSGTDTCVYVGSFVKDYEQICLRDPDWAPQYAATGNGVAIMANRISYFFNLHGPSMTIDTGCSGSLVSVHLGAQSLRNKESSIAIAAGAGMILTPSTMMPMTALNFLSPDGKCFTFDSRANGYGRGEGIGVIIMKRLSDAIRDNDTIRAVIRGSSVNQDGRTTGITLPSKEAQVANIRSVYANAGLEFGQTAYVECHGTGTQAGDWRELKAISETLAADRSPQSPVFVGSVKPNIGHLEGAAGVAGMVKGVLVLEHGKIPPNINFEHGNPTIHFDEWKVKVPQSVMDWPIPGLRRVSVNCFGFGGTNAHVILDEAPGYLSCRGLSAHHSSMEVPSCDQGTERKTAAVPTNEYQLFCYSASEKDGVARIMSAHSAYIKTRQDACSAELLRDYSYTLGCRRSVLEWKGFVLARSVFELTAKLETPGSVDVVHALRKGESRIAFVFSGQGSQWAQMGLDLMVFDAFRQSLEEASAYLMEVLTSPFDLLQEMFRNDTESAISYPHLSQPATTAIQVALVDLFHSLGIQPKYVVGHSSGEIAAAYAGGAISRFSAWEIAYFRGMAAFSIPFRAPKLKGAMMAVGMSLAEMKSYLESANMSAEVACVNSPQSVTISGRVEAITAVGEYLAERNIFHRILNVQTAYHSSHMRLVAHDYKFSLDTIEAHDLLPGIRMFSSVTGRTIQGRELHSQYWTDNMVSPVQYEAAISEMMSLPADKRPNIVLELSPRAVLRSPTSDIMSSILGEATQRPAYYSVMQPKANGISKLLSTVGELWVKGAPVNLKEVVARGRAEMPKCLSDLPPYPWNHSKSYWHESHLSVASRQRAYPRQDLIGAPTADSIPFEPRWRGFLRVSENPWIQDHQVQKTIVYPASGMISMALQGAKQVKPDLDNFVGYQITDMHIAKAMMVPNTPHGLEMALNMKLYSEGTHEFSIYSKLLDGPWEKHATGFVHFKHGADDSAVPSSRAYETQREELTRVCKKAVQPRQLYELLDTIGMNYGPTFQNMVEAHQGDGACVYTVCVPDTKSKMPAKFEYPHIIHPATLDSLFHSLFAIETSPMVPTFLESVFVSAAVAHDGPQTFSGYATASKIGLQDARARIVMSAAGSADPSIVMEGVHLTALNSTSASAGDPASGFLPNFRNLCSEIEWKEDATFTSVSDPTQLLDMLAHKYPGLAILQVGGSLNAAAEVLERVAPIKGDDTPRLSRFTLLDSAQSGVLSELSSRVRGSRVERFVECKKTMADIGSDYHLILHHGAGSPEMSSDAFRDRLKIGGVLIQYKSADVTSKTGINGHKEGEDGSKHADDVEDHSTTAGWTVYRRAAVVKAAPKIVILTPDAAHKDIAAFVQSVRDHVTDGGERYSVAALNASEILQHAFLLSESVIISLLDASEPCQDERPSSILHWDEEQFSLFRTVQRSAKGLVWITRGAHMEPTNLDSSAVIGLARVLMSEDPRKLVITFDLHGESGLADPQVTSRIMAVFSRSFCEEGRAESYVETEYAEKKGRIFVPRLKPIKLMNQIIEGCSPRRIQERPLHAESPSSTHASETRLSLVKPGLSDDSWQYTEFQLDEMEPDDMDIRFSETVLTFQDVETVTGRGVETAIGVDVRGIVKAVGDKVTAFAPGEEVVAFVPGGSIKSTIRVKSRLVQKASSSTASFPCLMTSAYYALVYMGRARPDKTILIRGGASAYGLAAVQLARIMGVKILASVVGDASGSQRRILEDHGVSPASIFEAESSDFVHDVLEASSGKGVDIVYDTTGPGNATASNMKCVRRGGVIVQLTSETAHSAGHGMINLGSGSVTVVNFDIRQLVRDDEAFAAELFEAAFRYLAGGERVGDTVSPPSSTTTRFGIDALGDALRHVQEMPFQGLCTVSAEPDDDVMVPVAYKETGKRLEDAIDPEGTYLLAGGLGGLGKSVAELLVAHGAKHLAFVSRSGASSASSRTFMASLEERGVDARAYCADICDEEALGRLVTESMAAEMPPVRGVFQCAAVIRDAMFDNMTYQSWTAALDPKTTGSWNLVKALADEKAFFVFLASSAGIIGNRGQANYAAGNSFQDALAHHCRLQGKHAVSIDLGPVLEAGMLTGDDDVLDKLRASGFYGIRHDDFLAVVTHAVTMDADAAQMVLGVGTGGLLQQNKPADPYWSRTAL</sequence>
<dbReference type="InterPro" id="IPR001227">
    <property type="entry name" value="Ac_transferase_dom_sf"/>
</dbReference>
<dbReference type="Pfam" id="PF08659">
    <property type="entry name" value="KR"/>
    <property type="match status" value="1"/>
</dbReference>
<dbReference type="PANTHER" id="PTHR43775:SF29">
    <property type="entry name" value="ASPERFURANONE POLYKETIDE SYNTHASE AFOG-RELATED"/>
    <property type="match status" value="1"/>
</dbReference>
<evidence type="ECO:0000256" key="4">
    <source>
        <dbReference type="ARBA" id="ARBA00022857"/>
    </source>
</evidence>
<keyword evidence="4" id="KW-0521">NADP</keyword>
<evidence type="ECO:0000256" key="3">
    <source>
        <dbReference type="ARBA" id="ARBA00022679"/>
    </source>
</evidence>
<dbReference type="SUPFAM" id="SSF52151">
    <property type="entry name" value="FabD/lysophospholipase-like"/>
    <property type="match status" value="1"/>
</dbReference>
<dbReference type="SMART" id="SM00822">
    <property type="entry name" value="PKS_KR"/>
    <property type="match status" value="1"/>
</dbReference>
<feature type="non-terminal residue" evidence="12">
    <location>
        <position position="1"/>
    </location>
</feature>
<feature type="region of interest" description="C-terminal hotdog fold" evidence="8">
    <location>
        <begin position="1086"/>
        <end position="1233"/>
    </location>
</feature>
<name>A0A8K0J892_9HYPO</name>
<dbReference type="PANTHER" id="PTHR43775">
    <property type="entry name" value="FATTY ACID SYNTHASE"/>
    <property type="match status" value="1"/>
</dbReference>
<feature type="domain" description="Ketosynthase family 3 (KS3)" evidence="10">
    <location>
        <begin position="1"/>
        <end position="426"/>
    </location>
</feature>
<dbReference type="InterPro" id="IPR020807">
    <property type="entry name" value="PKS_DH"/>
</dbReference>
<dbReference type="SUPFAM" id="SSF55048">
    <property type="entry name" value="Probable ACP-binding domain of malonyl-CoA ACP transacylase"/>
    <property type="match status" value="1"/>
</dbReference>
<keyword evidence="5" id="KW-0560">Oxidoreductase</keyword>
<dbReference type="InterPro" id="IPR014031">
    <property type="entry name" value="Ketoacyl_synth_C"/>
</dbReference>
<dbReference type="Pfam" id="PF00698">
    <property type="entry name" value="Acyl_transf_1"/>
    <property type="match status" value="1"/>
</dbReference>
<evidence type="ECO:0000256" key="7">
    <source>
        <dbReference type="ARBA" id="ARBA00023315"/>
    </source>
</evidence>
<dbReference type="SMART" id="SM00826">
    <property type="entry name" value="PKS_DH"/>
    <property type="match status" value="1"/>
</dbReference>
<keyword evidence="3" id="KW-0808">Transferase</keyword>
<dbReference type="InterPro" id="IPR016036">
    <property type="entry name" value="Malonyl_transacylase_ACP-bd"/>
</dbReference>
<feature type="domain" description="PKS/mFAS DH" evidence="11">
    <location>
        <begin position="936"/>
        <end position="1233"/>
    </location>
</feature>
<evidence type="ECO:0000256" key="2">
    <source>
        <dbReference type="ARBA" id="ARBA00022553"/>
    </source>
</evidence>
<dbReference type="CDD" id="cd05195">
    <property type="entry name" value="enoyl_red"/>
    <property type="match status" value="1"/>
</dbReference>
<dbReference type="PROSITE" id="PS52019">
    <property type="entry name" value="PKS_MFAS_DH"/>
    <property type="match status" value="1"/>
</dbReference>
<dbReference type="InterPro" id="IPR036291">
    <property type="entry name" value="NAD(P)-bd_dom_sf"/>
</dbReference>
<proteinExistence type="predicted"/>
<dbReference type="GO" id="GO:0016491">
    <property type="term" value="F:oxidoreductase activity"/>
    <property type="evidence" value="ECO:0007669"/>
    <property type="project" value="UniProtKB-KW"/>
</dbReference>
<dbReference type="Pfam" id="PF16197">
    <property type="entry name" value="KAsynt_C_assoc"/>
    <property type="match status" value="1"/>
</dbReference>
<dbReference type="SMART" id="SM00827">
    <property type="entry name" value="PKS_AT"/>
    <property type="match status" value="1"/>
</dbReference>
<dbReference type="InterPro" id="IPR042104">
    <property type="entry name" value="PKS_dehydratase_sf"/>
</dbReference>
<dbReference type="InterPro" id="IPR032821">
    <property type="entry name" value="PKS_assoc"/>
</dbReference>
<feature type="region of interest" description="Disordered" evidence="9">
    <location>
        <begin position="1393"/>
        <end position="1413"/>
    </location>
</feature>
<dbReference type="InterPro" id="IPR049551">
    <property type="entry name" value="PKS_DH_C"/>
</dbReference>
<dbReference type="Gene3D" id="3.40.366.10">
    <property type="entry name" value="Malonyl-Coenzyme A Acyl Carrier Protein, domain 2"/>
    <property type="match status" value="1"/>
</dbReference>
<evidence type="ECO:0000256" key="5">
    <source>
        <dbReference type="ARBA" id="ARBA00023002"/>
    </source>
</evidence>
<dbReference type="InterPro" id="IPR014030">
    <property type="entry name" value="Ketoacyl_synth_N"/>
</dbReference>
<dbReference type="Pfam" id="PF00109">
    <property type="entry name" value="ketoacyl-synt"/>
    <property type="match status" value="1"/>
</dbReference>
<keyword evidence="2" id="KW-0597">Phosphoprotein</keyword>
<evidence type="ECO:0000256" key="9">
    <source>
        <dbReference type="SAM" id="MobiDB-lite"/>
    </source>
</evidence>
<keyword evidence="7" id="KW-0012">Acyltransferase</keyword>
<dbReference type="Pfam" id="PF02801">
    <property type="entry name" value="Ketoacyl-synt_C"/>
    <property type="match status" value="1"/>
</dbReference>
<dbReference type="InterPro" id="IPR049552">
    <property type="entry name" value="PKS_DH_N"/>
</dbReference>
<dbReference type="InterPro" id="IPR050091">
    <property type="entry name" value="PKS_NRPS_Biosynth_Enz"/>
</dbReference>
<dbReference type="Gene3D" id="3.40.50.720">
    <property type="entry name" value="NAD(P)-binding Rossmann-like Domain"/>
    <property type="match status" value="3"/>
</dbReference>
<dbReference type="Gene3D" id="3.10.129.110">
    <property type="entry name" value="Polyketide synthase dehydratase"/>
    <property type="match status" value="1"/>
</dbReference>
<dbReference type="Gene3D" id="3.40.47.10">
    <property type="match status" value="1"/>
</dbReference>
<dbReference type="GO" id="GO:0004312">
    <property type="term" value="F:fatty acid synthase activity"/>
    <property type="evidence" value="ECO:0007669"/>
    <property type="project" value="TreeGrafter"/>
</dbReference>
<accession>A0A8K0J892</accession>
<dbReference type="EMBL" id="SRPY01000215">
    <property type="protein sequence ID" value="KAG5927025.1"/>
    <property type="molecule type" value="Genomic_DNA"/>
</dbReference>
<dbReference type="GO" id="GO:0006633">
    <property type="term" value="P:fatty acid biosynthetic process"/>
    <property type="evidence" value="ECO:0007669"/>
    <property type="project" value="TreeGrafter"/>
</dbReference>
<dbReference type="Pfam" id="PF21089">
    <property type="entry name" value="PKS_DH_N"/>
    <property type="match status" value="1"/>
</dbReference>
<dbReference type="InterPro" id="IPR049900">
    <property type="entry name" value="PKS_mFAS_DH"/>
</dbReference>
<evidence type="ECO:0000259" key="11">
    <source>
        <dbReference type="PROSITE" id="PS52019"/>
    </source>
</evidence>
<dbReference type="SUPFAM" id="SSF53901">
    <property type="entry name" value="Thiolase-like"/>
    <property type="match status" value="1"/>
</dbReference>
<dbReference type="InterPro" id="IPR016035">
    <property type="entry name" value="Acyl_Trfase/lysoPLipase"/>
</dbReference>
<feature type="compositionally biased region" description="Basic and acidic residues" evidence="9">
    <location>
        <begin position="1397"/>
        <end position="1413"/>
    </location>
</feature>
<dbReference type="OrthoDB" id="329835at2759"/>
<dbReference type="InterPro" id="IPR013968">
    <property type="entry name" value="PKS_KR"/>
</dbReference>
<evidence type="ECO:0000313" key="13">
    <source>
        <dbReference type="Proteomes" id="UP000811619"/>
    </source>
</evidence>
<dbReference type="InterPro" id="IPR020841">
    <property type="entry name" value="PKS_Beta-ketoAc_synthase_dom"/>
</dbReference>